<dbReference type="eggNOG" id="COG1863">
    <property type="taxonomic scope" value="Bacteria"/>
</dbReference>
<organism evidence="7 8">
    <name type="scientific">Salinispora tropica (strain ATCC BAA-916 / DSM 44818 / JCM 13857 / NBRC 105044 / CNB-440)</name>
    <dbReference type="NCBI Taxonomy" id="369723"/>
    <lineage>
        <taxon>Bacteria</taxon>
        <taxon>Bacillati</taxon>
        <taxon>Actinomycetota</taxon>
        <taxon>Actinomycetes</taxon>
        <taxon>Micromonosporales</taxon>
        <taxon>Micromonosporaceae</taxon>
        <taxon>Salinispora</taxon>
    </lineage>
</organism>
<dbReference type="Proteomes" id="UP000000235">
    <property type="component" value="Chromosome"/>
</dbReference>
<accession>A4X9T1</accession>
<sequence length="129" mass="13647">MSGVVRRAAVRATRIAGFLAWFAGRLVQANLMVAREIVTPGLGLQPAVVRVPLRARTDTEVALLTLFVTLTPGTLTLAVRRDPRVMWVHGMYAADATAFRRTVAELEGRLLAAVRPVGGGGRTAGEGGG</sequence>
<keyword evidence="5" id="KW-1133">Transmembrane helix</keyword>
<evidence type="ECO:0000256" key="2">
    <source>
        <dbReference type="ARBA" id="ARBA00006228"/>
    </source>
</evidence>
<dbReference type="EMBL" id="CP000667">
    <property type="protein sequence ID" value="ABP55662.1"/>
    <property type="molecule type" value="Genomic_DNA"/>
</dbReference>
<gene>
    <name evidence="7" type="ordered locus">Strop_3228</name>
</gene>
<reference evidence="8" key="1">
    <citation type="journal article" date="2007" name="Proc. Natl. Acad. Sci. U.S.A.">
        <title>Genome sequencing reveals complex secondary metabolome in the marine actinomycete Salinispora tropica.</title>
        <authorList>
            <person name="Udwary D.W."/>
            <person name="Zeigler L."/>
            <person name="Asolkar R.N."/>
            <person name="Singan V."/>
            <person name="Lapidus A."/>
            <person name="Fenical W."/>
            <person name="Jensen P.R."/>
            <person name="Moore B.S."/>
        </authorList>
    </citation>
    <scope>NUCLEOTIDE SEQUENCE [LARGE SCALE GENOMIC DNA]</scope>
    <source>
        <strain evidence="8">ATCC BAA-916 / DSM 44818 / CNB-440</strain>
    </source>
</reference>
<dbReference type="KEGG" id="stp:Strop_3228"/>
<dbReference type="AlphaFoldDB" id="A4X9T1"/>
<dbReference type="GO" id="GO:0005886">
    <property type="term" value="C:plasma membrane"/>
    <property type="evidence" value="ECO:0007669"/>
    <property type="project" value="UniProtKB-SubCell"/>
</dbReference>
<keyword evidence="4" id="KW-0812">Transmembrane</keyword>
<keyword evidence="3" id="KW-1003">Cell membrane</keyword>
<comment type="subcellular location">
    <subcellularLocation>
        <location evidence="1">Cell membrane</location>
        <topology evidence="1">Multi-pass membrane protein</topology>
    </subcellularLocation>
</comment>
<dbReference type="PATRIC" id="fig|369723.5.peg.3320"/>
<keyword evidence="6" id="KW-0472">Membrane</keyword>
<dbReference type="PANTHER" id="PTHR34584">
    <property type="entry name" value="NA(+)/H(+) ANTIPORTER SUBUNIT E1"/>
    <property type="match status" value="1"/>
</dbReference>
<dbReference type="HOGENOM" id="CLU_086615_6_0_11"/>
<name>A4X9T1_SALTO</name>
<protein>
    <submittedName>
        <fullName evidence="7">Cation antiporter</fullName>
    </submittedName>
</protein>
<evidence type="ECO:0000256" key="3">
    <source>
        <dbReference type="ARBA" id="ARBA00022475"/>
    </source>
</evidence>
<dbReference type="PANTHER" id="PTHR34584:SF1">
    <property type="entry name" value="NA(+)_H(+) ANTIPORTER SUBUNIT E1"/>
    <property type="match status" value="1"/>
</dbReference>
<comment type="similarity">
    <text evidence="2">Belongs to the CPA3 antiporters (TC 2.A.63) subunit E family.</text>
</comment>
<dbReference type="Pfam" id="PF01899">
    <property type="entry name" value="MNHE"/>
    <property type="match status" value="1"/>
</dbReference>
<evidence type="ECO:0000256" key="5">
    <source>
        <dbReference type="ARBA" id="ARBA00022989"/>
    </source>
</evidence>
<evidence type="ECO:0000256" key="1">
    <source>
        <dbReference type="ARBA" id="ARBA00004651"/>
    </source>
</evidence>
<evidence type="ECO:0000313" key="7">
    <source>
        <dbReference type="EMBL" id="ABP55662.1"/>
    </source>
</evidence>
<dbReference type="InterPro" id="IPR002758">
    <property type="entry name" value="Cation_antiport_E"/>
</dbReference>
<evidence type="ECO:0000313" key="8">
    <source>
        <dbReference type="Proteomes" id="UP000000235"/>
    </source>
</evidence>
<dbReference type="GO" id="GO:0008324">
    <property type="term" value="F:monoatomic cation transmembrane transporter activity"/>
    <property type="evidence" value="ECO:0007669"/>
    <property type="project" value="InterPro"/>
</dbReference>
<keyword evidence="8" id="KW-1185">Reference proteome</keyword>
<proteinExistence type="inferred from homology"/>
<evidence type="ECO:0000256" key="6">
    <source>
        <dbReference type="ARBA" id="ARBA00023136"/>
    </source>
</evidence>
<evidence type="ECO:0000256" key="4">
    <source>
        <dbReference type="ARBA" id="ARBA00022692"/>
    </source>
</evidence>
<dbReference type="RefSeq" id="WP_012014439.1">
    <property type="nucleotide sequence ID" value="NC_009380.1"/>
</dbReference>
<dbReference type="STRING" id="369723.Strop_3228"/>